<organism evidence="1 2">
    <name type="scientific">Phaseolus coccineus</name>
    <name type="common">Scarlet runner bean</name>
    <name type="synonym">Phaseolus multiflorus</name>
    <dbReference type="NCBI Taxonomy" id="3886"/>
    <lineage>
        <taxon>Eukaryota</taxon>
        <taxon>Viridiplantae</taxon>
        <taxon>Streptophyta</taxon>
        <taxon>Embryophyta</taxon>
        <taxon>Tracheophyta</taxon>
        <taxon>Spermatophyta</taxon>
        <taxon>Magnoliopsida</taxon>
        <taxon>eudicotyledons</taxon>
        <taxon>Gunneridae</taxon>
        <taxon>Pentapetalae</taxon>
        <taxon>rosids</taxon>
        <taxon>fabids</taxon>
        <taxon>Fabales</taxon>
        <taxon>Fabaceae</taxon>
        <taxon>Papilionoideae</taxon>
        <taxon>50 kb inversion clade</taxon>
        <taxon>NPAAA clade</taxon>
        <taxon>indigoferoid/millettioid clade</taxon>
        <taxon>Phaseoleae</taxon>
        <taxon>Phaseolus</taxon>
    </lineage>
</organism>
<keyword evidence="2" id="KW-1185">Reference proteome</keyword>
<evidence type="ECO:0000313" key="1">
    <source>
        <dbReference type="EMBL" id="KAK7363950.1"/>
    </source>
</evidence>
<gene>
    <name evidence="1" type="ORF">VNO80_12235</name>
</gene>
<dbReference type="AlphaFoldDB" id="A0AAN9R692"/>
<accession>A0AAN9R692</accession>
<protein>
    <submittedName>
        <fullName evidence="1">Uncharacterized protein</fullName>
    </submittedName>
</protein>
<name>A0AAN9R692_PHACN</name>
<comment type="caution">
    <text evidence="1">The sequence shown here is derived from an EMBL/GenBank/DDBJ whole genome shotgun (WGS) entry which is preliminary data.</text>
</comment>
<dbReference type="EMBL" id="JAYMYR010000005">
    <property type="protein sequence ID" value="KAK7363950.1"/>
    <property type="molecule type" value="Genomic_DNA"/>
</dbReference>
<reference evidence="1 2" key="1">
    <citation type="submission" date="2024-01" db="EMBL/GenBank/DDBJ databases">
        <title>The genomes of 5 underutilized Papilionoideae crops provide insights into root nodulation and disease resistanc.</title>
        <authorList>
            <person name="Jiang F."/>
        </authorList>
    </citation>
    <scope>NUCLEOTIDE SEQUENCE [LARGE SCALE GENOMIC DNA]</scope>
    <source>
        <strain evidence="1">JINMINGXINNONG_FW02</strain>
        <tissue evidence="1">Leaves</tissue>
    </source>
</reference>
<dbReference type="Proteomes" id="UP001374584">
    <property type="component" value="Unassembled WGS sequence"/>
</dbReference>
<evidence type="ECO:0000313" key="2">
    <source>
        <dbReference type="Proteomes" id="UP001374584"/>
    </source>
</evidence>
<sequence length="84" mass="9853">MLSLFLEYYSCKKVFDEKLNQKLPGVSVCLFCIPSIFHITYYTLYAELVIDTNLNICLFKEFNSCKLTIYSSFILSFNHKILFA</sequence>
<proteinExistence type="predicted"/>